<dbReference type="RefSeq" id="YP_009482798.1">
    <property type="nucleotide sequence ID" value="NC_037667.1"/>
</dbReference>
<dbReference type="SUPFAM" id="SSF48150">
    <property type="entry name" value="DNA-glycosylase"/>
    <property type="match status" value="1"/>
</dbReference>
<sequence length="270" mass="28733">MTSNADNLLSTAPGFCAAEALSLGVGDGTAPEALVSVDSAPLHPGASPETVPMAALTSPHDILTHMDEINEWLVRADPALERVIAQSTLDWDQFVKGPFEALAGAVLGQRVRYVKARAMRAAFYERLGGVIFTPDALANLVADHGACTVIGLDDVQVRLFRDLCAYATARATPLATAADLRAAADSVKGIGRWTTEAAVVTALLDSDAFPVGDRWLARKMGLLYGLPRAPDMAQVEALSHRWSPHRAVAAAYLWRWFDGAEKSQIAAADA</sequence>
<dbReference type="GO" id="GO:0043916">
    <property type="term" value="F:DNA-7-methylguanine glycosylase activity"/>
    <property type="evidence" value="ECO:0007669"/>
    <property type="project" value="TreeGrafter"/>
</dbReference>
<reference evidence="3" key="1">
    <citation type="journal article" date="2018" name="Nat. Commun.">
        <title>Diversity and evolution of the emerging Pandoraviridae family.</title>
        <authorList>
            <person name="Legendre M."/>
            <person name="Fabre E."/>
            <person name="Poirot O."/>
            <person name="Jeudy S."/>
            <person name="Lartigue A."/>
            <person name="Alempic J.M."/>
            <person name="Beucher L."/>
            <person name="Philippe N."/>
            <person name="Bertaux L."/>
            <person name="Christo-Foroux E."/>
            <person name="Labadie K."/>
            <person name="Coute Y."/>
            <person name="Abergel C."/>
            <person name="Claverie J.M."/>
        </authorList>
    </citation>
    <scope>NUCLEOTIDE SEQUENCE [LARGE SCALE GENOMIC DNA]</scope>
    <source>
        <strain evidence="3">Quercus</strain>
    </source>
</reference>
<dbReference type="InterPro" id="IPR051912">
    <property type="entry name" value="Alkylbase_DNA_Glycosylase/TA"/>
</dbReference>
<dbReference type="PANTHER" id="PTHR43003">
    <property type="entry name" value="DNA-3-METHYLADENINE GLYCOSYLASE"/>
    <property type="match status" value="1"/>
</dbReference>
<dbReference type="KEGG" id="vg:36843670"/>
<dbReference type="InterPro" id="IPR011257">
    <property type="entry name" value="DNA_glycosylase"/>
</dbReference>
<dbReference type="Gene3D" id="1.10.340.30">
    <property type="entry name" value="Hypothetical protein, domain 2"/>
    <property type="match status" value="1"/>
</dbReference>
<proteinExistence type="predicted"/>
<dbReference type="GO" id="GO:0032993">
    <property type="term" value="C:protein-DNA complex"/>
    <property type="evidence" value="ECO:0007669"/>
    <property type="project" value="TreeGrafter"/>
</dbReference>
<organism evidence="3">
    <name type="scientific">Pandoravirus quercus</name>
    <dbReference type="NCBI Taxonomy" id="2107709"/>
    <lineage>
        <taxon>Viruses</taxon>
        <taxon>Pandoravirus</taxon>
    </lineage>
</organism>
<dbReference type="GO" id="GO:0008725">
    <property type="term" value="F:DNA-3-methyladenine glycosylase activity"/>
    <property type="evidence" value="ECO:0007669"/>
    <property type="project" value="TreeGrafter"/>
</dbReference>
<dbReference type="Proteomes" id="UP000248852">
    <property type="component" value="Segment"/>
</dbReference>
<dbReference type="Gene3D" id="1.10.1670.40">
    <property type="match status" value="1"/>
</dbReference>
<protein>
    <submittedName>
        <fullName evidence="3">DNA-3-methyladenine glycosylase</fullName>
    </submittedName>
</protein>
<keyword evidence="1" id="KW-0227">DNA damage</keyword>
<dbReference type="GO" id="GO:0032131">
    <property type="term" value="F:alkylated DNA binding"/>
    <property type="evidence" value="ECO:0007669"/>
    <property type="project" value="TreeGrafter"/>
</dbReference>
<gene>
    <name evidence="3" type="ORF">pqer_cds_107</name>
</gene>
<accession>A0A2U7U7Y3</accession>
<evidence type="ECO:0000256" key="2">
    <source>
        <dbReference type="ARBA" id="ARBA00023204"/>
    </source>
</evidence>
<dbReference type="GO" id="GO:0006285">
    <property type="term" value="P:base-excision repair, AP site formation"/>
    <property type="evidence" value="ECO:0007669"/>
    <property type="project" value="TreeGrafter"/>
</dbReference>
<evidence type="ECO:0000256" key="1">
    <source>
        <dbReference type="ARBA" id="ARBA00022763"/>
    </source>
</evidence>
<dbReference type="PANTHER" id="PTHR43003:SF5">
    <property type="entry name" value="DNA-3-METHYLADENINE GLYCOSYLASE"/>
    <property type="match status" value="1"/>
</dbReference>
<name>A0A2U7U7Y3_9VIRU</name>
<dbReference type="GO" id="GO:0006307">
    <property type="term" value="P:DNA alkylation repair"/>
    <property type="evidence" value="ECO:0007669"/>
    <property type="project" value="TreeGrafter"/>
</dbReference>
<keyword evidence="2" id="KW-0234">DNA repair</keyword>
<dbReference type="GeneID" id="36843670"/>
<evidence type="ECO:0000313" key="3">
    <source>
        <dbReference type="EMBL" id="AVK74529.1"/>
    </source>
</evidence>
<dbReference type="EMBL" id="MG011689">
    <property type="protein sequence ID" value="AVK74529.1"/>
    <property type="molecule type" value="Genomic_DNA"/>
</dbReference>